<dbReference type="EMBL" id="CAXITT010000344">
    <property type="protein sequence ID" value="CAL1539586.1"/>
    <property type="molecule type" value="Genomic_DNA"/>
</dbReference>
<keyword evidence="3" id="KW-1185">Reference proteome</keyword>
<accession>A0AAV2HZ82</accession>
<feature type="non-terminal residue" evidence="2">
    <location>
        <position position="156"/>
    </location>
</feature>
<comment type="caution">
    <text evidence="2">The sequence shown here is derived from an EMBL/GenBank/DDBJ whole genome shotgun (WGS) entry which is preliminary data.</text>
</comment>
<gene>
    <name evidence="2" type="ORF">GSLYS_00013319001</name>
</gene>
<dbReference type="AlphaFoldDB" id="A0AAV2HZ82"/>
<sequence length="156" mass="17974">MWDNKIKDSNFQPTFPYRATKDLNDRAIRRGVLKWSCRGASCKVQFCRILSNDDSSDESFELSQSARRGNKFPPPYRNPDYRNSDYKNSEFGNSTYASSTRRSVRSSRDNTGFPDICQLMTEEWDLPSELELIVWLVGPLDDKESPSVQSKNNKNG</sequence>
<evidence type="ECO:0000313" key="2">
    <source>
        <dbReference type="EMBL" id="CAL1539586.1"/>
    </source>
</evidence>
<organism evidence="2 3">
    <name type="scientific">Lymnaea stagnalis</name>
    <name type="common">Great pond snail</name>
    <name type="synonym">Helix stagnalis</name>
    <dbReference type="NCBI Taxonomy" id="6523"/>
    <lineage>
        <taxon>Eukaryota</taxon>
        <taxon>Metazoa</taxon>
        <taxon>Spiralia</taxon>
        <taxon>Lophotrochozoa</taxon>
        <taxon>Mollusca</taxon>
        <taxon>Gastropoda</taxon>
        <taxon>Heterobranchia</taxon>
        <taxon>Euthyneura</taxon>
        <taxon>Panpulmonata</taxon>
        <taxon>Hygrophila</taxon>
        <taxon>Lymnaeoidea</taxon>
        <taxon>Lymnaeidae</taxon>
        <taxon>Lymnaea</taxon>
    </lineage>
</organism>
<proteinExistence type="predicted"/>
<feature type="compositionally biased region" description="Basic and acidic residues" evidence="1">
    <location>
        <begin position="79"/>
        <end position="88"/>
    </location>
</feature>
<name>A0AAV2HZ82_LYMST</name>
<evidence type="ECO:0000256" key="1">
    <source>
        <dbReference type="SAM" id="MobiDB-lite"/>
    </source>
</evidence>
<protein>
    <submittedName>
        <fullName evidence="2">Uncharacterized protein</fullName>
    </submittedName>
</protein>
<reference evidence="2 3" key="1">
    <citation type="submission" date="2024-04" db="EMBL/GenBank/DDBJ databases">
        <authorList>
            <consortium name="Genoscope - CEA"/>
            <person name="William W."/>
        </authorList>
    </citation>
    <scope>NUCLEOTIDE SEQUENCE [LARGE SCALE GENOMIC DNA]</scope>
</reference>
<dbReference type="Proteomes" id="UP001497497">
    <property type="component" value="Unassembled WGS sequence"/>
</dbReference>
<evidence type="ECO:0000313" key="3">
    <source>
        <dbReference type="Proteomes" id="UP001497497"/>
    </source>
</evidence>
<feature type="region of interest" description="Disordered" evidence="1">
    <location>
        <begin position="54"/>
        <end position="109"/>
    </location>
</feature>